<feature type="compositionally biased region" description="Low complexity" evidence="1">
    <location>
        <begin position="248"/>
        <end position="266"/>
    </location>
</feature>
<accession>A0A6J7DJS0</accession>
<evidence type="ECO:0000313" key="3">
    <source>
        <dbReference type="EMBL" id="CAB4692442.1"/>
    </source>
</evidence>
<feature type="region of interest" description="Disordered" evidence="1">
    <location>
        <begin position="216"/>
        <end position="282"/>
    </location>
</feature>
<proteinExistence type="predicted"/>
<feature type="region of interest" description="Disordered" evidence="1">
    <location>
        <begin position="37"/>
        <end position="65"/>
    </location>
</feature>
<evidence type="ECO:0000313" key="5">
    <source>
        <dbReference type="EMBL" id="CAB4870796.1"/>
    </source>
</evidence>
<feature type="compositionally biased region" description="Gly residues" evidence="1">
    <location>
        <begin position="221"/>
        <end position="238"/>
    </location>
</feature>
<dbReference type="EMBL" id="CAEZZS010000022">
    <property type="protein sequence ID" value="CAB4775586.1"/>
    <property type="molecule type" value="Genomic_DNA"/>
</dbReference>
<protein>
    <submittedName>
        <fullName evidence="5">Unannotated protein</fullName>
    </submittedName>
</protein>
<name>A0A6J7DJS0_9ZZZZ</name>
<evidence type="ECO:0000313" key="2">
    <source>
        <dbReference type="EMBL" id="CAB4604989.1"/>
    </source>
</evidence>
<dbReference type="EMBL" id="CAEZUJ010000050">
    <property type="protein sequence ID" value="CAB4604989.1"/>
    <property type="molecule type" value="Genomic_DNA"/>
</dbReference>
<evidence type="ECO:0000313" key="4">
    <source>
        <dbReference type="EMBL" id="CAB4775586.1"/>
    </source>
</evidence>
<dbReference type="EMBL" id="CAFBLI010000069">
    <property type="protein sequence ID" value="CAB4870796.1"/>
    <property type="molecule type" value="Genomic_DNA"/>
</dbReference>
<gene>
    <name evidence="2" type="ORF">UFOPK1811_01068</name>
    <name evidence="3" type="ORF">UFOPK2360_01219</name>
    <name evidence="4" type="ORF">UFOPK2922_00629</name>
    <name evidence="5" type="ORF">UFOPK3306_00923</name>
</gene>
<feature type="compositionally biased region" description="Polar residues" evidence="1">
    <location>
        <begin position="44"/>
        <end position="53"/>
    </location>
</feature>
<sequence>MKASRKLIAVVVVSGLAITSGGSALAASRTTTVTKTTTKKVVTSNPKINPQVQGGSNGGEMGMGGRGDMMGGPEKGGVDVLASVLAKLVTAGTITQAQSDAIVKALADDKVAKEAARVAQQSANEADRVAQQAKHEAVITGALGITAAELKVQLQAGKTLADIAGTKKDALIAALVAEKSADLDAAVTAGKLTAAQATTAKANLVALVTAEISSNRPTMGGQMGDMGGKGGPMMGGKGKAPKGNFGVAPKTNPAPTASTPAAPAKSGANAKISQVKKVSKAA</sequence>
<organism evidence="5">
    <name type="scientific">freshwater metagenome</name>
    <dbReference type="NCBI Taxonomy" id="449393"/>
    <lineage>
        <taxon>unclassified sequences</taxon>
        <taxon>metagenomes</taxon>
        <taxon>ecological metagenomes</taxon>
    </lineage>
</organism>
<evidence type="ECO:0000256" key="1">
    <source>
        <dbReference type="SAM" id="MobiDB-lite"/>
    </source>
</evidence>
<feature type="compositionally biased region" description="Gly residues" evidence="1">
    <location>
        <begin position="55"/>
        <end position="65"/>
    </location>
</feature>
<dbReference type="AlphaFoldDB" id="A0A6J7DJS0"/>
<dbReference type="EMBL" id="CAEZXH010000096">
    <property type="protein sequence ID" value="CAB4692442.1"/>
    <property type="molecule type" value="Genomic_DNA"/>
</dbReference>
<reference evidence="5" key="1">
    <citation type="submission" date="2020-05" db="EMBL/GenBank/DDBJ databases">
        <authorList>
            <person name="Chiriac C."/>
            <person name="Salcher M."/>
            <person name="Ghai R."/>
            <person name="Kavagutti S V."/>
        </authorList>
    </citation>
    <scope>NUCLEOTIDE SEQUENCE</scope>
</reference>